<feature type="binding site" evidence="4">
    <location>
        <position position="234"/>
    </location>
    <ligand>
        <name>1D-myo-inositol 2-(L-cysteinylamino)-2-deoxy-alpha-D-glucopyranoside</name>
        <dbReference type="ChEBI" id="CHEBI:58887"/>
    </ligand>
</feature>
<accession>A0A938YHA3</accession>
<comment type="subunit">
    <text evidence="4">Monomer.</text>
</comment>
<comment type="catalytic activity">
    <reaction evidence="4">
        <text>1D-myo-inositol 2-(L-cysteinylamino)-2-deoxy-alpha-D-glucopyranoside + acetyl-CoA = mycothiol + CoA + H(+)</text>
        <dbReference type="Rhea" id="RHEA:26172"/>
        <dbReference type="ChEBI" id="CHEBI:15378"/>
        <dbReference type="ChEBI" id="CHEBI:16768"/>
        <dbReference type="ChEBI" id="CHEBI:57287"/>
        <dbReference type="ChEBI" id="CHEBI:57288"/>
        <dbReference type="ChEBI" id="CHEBI:58887"/>
        <dbReference type="EC" id="2.3.1.189"/>
    </reaction>
</comment>
<evidence type="ECO:0000259" key="5">
    <source>
        <dbReference type="PROSITE" id="PS51186"/>
    </source>
</evidence>
<keyword evidence="2 4" id="KW-0677">Repeat</keyword>
<dbReference type="GO" id="GO:0035447">
    <property type="term" value="F:mycothiol synthase activity"/>
    <property type="evidence" value="ECO:0007669"/>
    <property type="project" value="UniProtKB-UniRule"/>
</dbReference>
<feature type="binding site" evidence="4">
    <location>
        <begin position="238"/>
        <end position="240"/>
    </location>
    <ligand>
        <name>acetyl-CoA</name>
        <dbReference type="ChEBI" id="CHEBI:57288"/>
        <label>2</label>
    </ligand>
</feature>
<sequence length="308" mass="32634">MSVDWRSGAEPGLTAEVRALVAAARDVDGVEPLGGHLLEALTTDHAPARVALRADDGTLLGLAVAPEQDPAELVVHPDHRGRGRGGALLASALDRAGRVWAHGNLPAAAALAERSGLVRVRTLLQMRRTGPPPVAPDLPAGVRLRAFRPGRDEQALLGVNARAFAWHPEQGRLDLPGLELEMAQDWFDPAGLLLAVTDDDTVLGFHWTKVHPVDPTPPPADAAGAGTSGGPIGEVYVLAVDPLSPIRRLGGALTVAGLDHLAGRGLRTVMLYVEADNTRAVELYERWSFTVHQENVVWSRSAGAPDSR</sequence>
<dbReference type="PANTHER" id="PTHR43617">
    <property type="entry name" value="L-AMINO ACID N-ACETYLTRANSFERASE"/>
    <property type="match status" value="1"/>
</dbReference>
<dbReference type="InterPro" id="IPR000182">
    <property type="entry name" value="GNAT_dom"/>
</dbReference>
<dbReference type="Pfam" id="PF00583">
    <property type="entry name" value="Acetyltransf_1"/>
    <property type="match status" value="2"/>
</dbReference>
<dbReference type="EMBL" id="JAERWL010000012">
    <property type="protein sequence ID" value="MBM9477665.1"/>
    <property type="molecule type" value="Genomic_DNA"/>
</dbReference>
<dbReference type="InterPro" id="IPR017813">
    <property type="entry name" value="Mycothiol_AcTrfase"/>
</dbReference>
<feature type="binding site" evidence="4">
    <location>
        <begin position="73"/>
        <end position="75"/>
    </location>
    <ligand>
        <name>acetyl-CoA</name>
        <dbReference type="ChEBI" id="CHEBI:57288"/>
        <label>1</label>
    </ligand>
</feature>
<comment type="caution">
    <text evidence="4">Lacks conserved residue(s) required for the propagation of feature annotation.</text>
</comment>
<dbReference type="Gene3D" id="3.40.630.30">
    <property type="match status" value="1"/>
</dbReference>
<dbReference type="GO" id="GO:0008999">
    <property type="term" value="F:protein-N-terminal-alanine acetyltransferase activity"/>
    <property type="evidence" value="ECO:0007669"/>
    <property type="project" value="TreeGrafter"/>
</dbReference>
<comment type="caution">
    <text evidence="6">The sequence shown here is derived from an EMBL/GenBank/DDBJ whole genome shotgun (WGS) entry which is preliminary data.</text>
</comment>
<evidence type="ECO:0000313" key="7">
    <source>
        <dbReference type="Proteomes" id="UP000663801"/>
    </source>
</evidence>
<keyword evidence="1 4" id="KW-0808">Transferase</keyword>
<protein>
    <recommendedName>
        <fullName evidence="4">Mycothiol acetyltransferase</fullName>
        <shortName evidence="4">MSH acetyltransferase</shortName>
        <ecNumber evidence="4">2.3.1.189</ecNumber>
    </recommendedName>
    <alternativeName>
        <fullName evidence="4">Mycothiol synthase</fullName>
    </alternativeName>
</protein>
<dbReference type="GO" id="GO:0010125">
    <property type="term" value="P:mycothiol biosynthetic process"/>
    <property type="evidence" value="ECO:0007669"/>
    <property type="project" value="UniProtKB-UniRule"/>
</dbReference>
<keyword evidence="7" id="KW-1185">Reference proteome</keyword>
<dbReference type="InterPro" id="IPR050276">
    <property type="entry name" value="MshD_Acetyltransferase"/>
</dbReference>
<evidence type="ECO:0000256" key="2">
    <source>
        <dbReference type="ARBA" id="ARBA00022737"/>
    </source>
</evidence>
<keyword evidence="3 4" id="KW-0012">Acyltransferase</keyword>
<dbReference type="RefSeq" id="WP_205257788.1">
    <property type="nucleotide sequence ID" value="NZ_BAAAPV010000005.1"/>
</dbReference>
<feature type="binding site" evidence="4">
    <location>
        <position position="209"/>
    </location>
    <ligand>
        <name>1D-myo-inositol 2-(L-cysteinylamino)-2-deoxy-alpha-D-glucopyranoside</name>
        <dbReference type="ChEBI" id="CHEBI:58887"/>
    </ligand>
</feature>
<dbReference type="PIRSF" id="PIRSF021524">
    <property type="entry name" value="MSH_acetyltransferase"/>
    <property type="match status" value="1"/>
</dbReference>
<organism evidence="6 7">
    <name type="scientific">Nakamurella flavida</name>
    <dbReference type="NCBI Taxonomy" id="363630"/>
    <lineage>
        <taxon>Bacteria</taxon>
        <taxon>Bacillati</taxon>
        <taxon>Actinomycetota</taxon>
        <taxon>Actinomycetes</taxon>
        <taxon>Nakamurellales</taxon>
        <taxon>Nakamurellaceae</taxon>
        <taxon>Nakamurella</taxon>
    </lineage>
</organism>
<feature type="binding site" evidence="4">
    <location>
        <position position="169"/>
    </location>
    <ligand>
        <name>1D-myo-inositol 2-(L-cysteinylamino)-2-deoxy-alpha-D-glucopyranoside</name>
        <dbReference type="ChEBI" id="CHEBI:58887"/>
    </ligand>
</feature>
<name>A0A938YHA3_9ACTN</name>
<proteinExistence type="inferred from homology"/>
<feature type="domain" description="N-acetyltransferase" evidence="5">
    <location>
        <begin position="142"/>
        <end position="308"/>
    </location>
</feature>
<evidence type="ECO:0000313" key="6">
    <source>
        <dbReference type="EMBL" id="MBM9477665.1"/>
    </source>
</evidence>
<gene>
    <name evidence="4 6" type="primary">mshD</name>
    <name evidence="6" type="ORF">JL107_14530</name>
</gene>
<dbReference type="PROSITE" id="PS51186">
    <property type="entry name" value="GNAT"/>
    <property type="match status" value="1"/>
</dbReference>
<dbReference type="NCBIfam" id="TIGR03448">
    <property type="entry name" value="mycothiol_MshD"/>
    <property type="match status" value="1"/>
</dbReference>
<dbReference type="PANTHER" id="PTHR43617:SF31">
    <property type="entry name" value="MYCOTHIOL ACETYLTRANSFERASE"/>
    <property type="match status" value="1"/>
</dbReference>
<dbReference type="Proteomes" id="UP000663801">
    <property type="component" value="Unassembled WGS sequence"/>
</dbReference>
<evidence type="ECO:0000256" key="4">
    <source>
        <dbReference type="HAMAP-Rule" id="MF_01698"/>
    </source>
</evidence>
<dbReference type="CDD" id="cd04301">
    <property type="entry name" value="NAT_SF"/>
    <property type="match status" value="1"/>
</dbReference>
<dbReference type="AlphaFoldDB" id="A0A938YHA3"/>
<comment type="similarity">
    <text evidence="4">Belongs to the acetyltransferase family. MshD subfamily.</text>
</comment>
<dbReference type="EC" id="2.3.1.189" evidence="4"/>
<comment type="function">
    <text evidence="4">Catalyzes the transfer of acetyl from acetyl-CoA to desacetylmycothiol (Cys-GlcN-Ins) to form mycothiol.</text>
</comment>
<dbReference type="SUPFAM" id="SSF55729">
    <property type="entry name" value="Acyl-CoA N-acyltransferases (Nat)"/>
    <property type="match status" value="2"/>
</dbReference>
<dbReference type="InterPro" id="IPR016181">
    <property type="entry name" value="Acyl_CoA_acyltransferase"/>
</dbReference>
<evidence type="ECO:0000256" key="1">
    <source>
        <dbReference type="ARBA" id="ARBA00022679"/>
    </source>
</evidence>
<dbReference type="HAMAP" id="MF_01698">
    <property type="entry name" value="MshD"/>
    <property type="match status" value="1"/>
</dbReference>
<reference evidence="6" key="1">
    <citation type="submission" date="2021-01" db="EMBL/GenBank/DDBJ databases">
        <title>KCTC 19127 draft genome.</title>
        <authorList>
            <person name="An D."/>
        </authorList>
    </citation>
    <scope>NUCLEOTIDE SEQUENCE</scope>
    <source>
        <strain evidence="6">KCTC 19127</strain>
    </source>
</reference>
<evidence type="ECO:0000256" key="3">
    <source>
        <dbReference type="ARBA" id="ARBA00023315"/>
    </source>
</evidence>
<feature type="binding site" evidence="4">
    <location>
        <position position="272"/>
    </location>
    <ligand>
        <name>1D-myo-inositol 2-(L-cysteinylamino)-2-deoxy-alpha-D-glucopyranoside</name>
        <dbReference type="ChEBI" id="CHEBI:58887"/>
    </ligand>
</feature>